<evidence type="ECO:0000313" key="3">
    <source>
        <dbReference type="EMBL" id="CAG9168671.1"/>
    </source>
</evidence>
<dbReference type="InterPro" id="IPR011856">
    <property type="entry name" value="tRNA_endonuc-like_dom_sf"/>
</dbReference>
<dbReference type="Pfam" id="PF17761">
    <property type="entry name" value="DUF1016_N"/>
    <property type="match status" value="1"/>
</dbReference>
<dbReference type="PANTHER" id="PTHR30547:SF0">
    <property type="entry name" value="BLR8175 PROTEIN"/>
    <property type="match status" value="1"/>
</dbReference>
<protein>
    <submittedName>
        <fullName evidence="3">Nuclease YhcG</fullName>
        <ecNumber evidence="3">3.1.-.-</ecNumber>
    </submittedName>
</protein>
<dbReference type="RefSeq" id="WP_224040293.1">
    <property type="nucleotide sequence ID" value="NZ_CAJZAH010000001.1"/>
</dbReference>
<feature type="domain" description="YhcG PDDEXK nuclease" evidence="1">
    <location>
        <begin position="175"/>
        <end position="328"/>
    </location>
</feature>
<dbReference type="InterPro" id="IPR041527">
    <property type="entry name" value="YhcG_N"/>
</dbReference>
<dbReference type="EC" id="3.1.-.-" evidence="3"/>
<name>A0ABN7Y8B7_9BURK</name>
<sequence>MPDDTLLSADYATWLADLRNRVEAARRRAALSVNRELVSLYWQIGRDILDRQQQQGWGARVIDKLAHDLRAAFPDMKGFSPRNLKYMRALAEAWPTGEFVQQAAAQLPWFHLCTLLDKIKTSELREWYALRAAENGWSRNVLAMQIETRLHEREGRAITNFADRLPAAQSDLARDALKDPYIFDFLGLTERAQERDIERALTEHITRFLLELGAGFAFVGRQYRLEVGGDEFFIDLLFYHLKLRCYVVVELKTTPFKPEYAGQLNFYLSAIDAQVKTDKDNASIGLLLCKENNRLVAEYALRGIAKPMGVAEYQLMREIPAPLTTDLPSIEAIEAELGAEAAARDLAAADPGNSMTPSNDN</sequence>
<comment type="caution">
    <text evidence="3">The sequence shown here is derived from an EMBL/GenBank/DDBJ whole genome shotgun (WGS) entry which is preliminary data.</text>
</comment>
<organism evidence="3 4">
    <name type="scientific">Cupriavidus respiraculi</name>
    <dbReference type="NCBI Taxonomy" id="195930"/>
    <lineage>
        <taxon>Bacteria</taxon>
        <taxon>Pseudomonadati</taxon>
        <taxon>Pseudomonadota</taxon>
        <taxon>Betaproteobacteria</taxon>
        <taxon>Burkholderiales</taxon>
        <taxon>Burkholderiaceae</taxon>
        <taxon>Cupriavidus</taxon>
    </lineage>
</organism>
<dbReference type="EMBL" id="CAJZAH010000001">
    <property type="protein sequence ID" value="CAG9168671.1"/>
    <property type="molecule type" value="Genomic_DNA"/>
</dbReference>
<keyword evidence="4" id="KW-1185">Reference proteome</keyword>
<reference evidence="3 4" key="1">
    <citation type="submission" date="2021-08" db="EMBL/GenBank/DDBJ databases">
        <authorList>
            <person name="Peeters C."/>
        </authorList>
    </citation>
    <scope>NUCLEOTIDE SEQUENCE [LARGE SCALE GENOMIC DNA]</scope>
    <source>
        <strain evidence="3 4">LMG 21510</strain>
    </source>
</reference>
<dbReference type="Pfam" id="PF06250">
    <property type="entry name" value="YhcG_C"/>
    <property type="match status" value="1"/>
</dbReference>
<gene>
    <name evidence="3" type="primary">yhcG</name>
    <name evidence="3" type="ORF">LMG21510_01188</name>
</gene>
<accession>A0ABN7Y8B7</accession>
<proteinExistence type="predicted"/>
<dbReference type="InterPro" id="IPR009362">
    <property type="entry name" value="YhcG_C"/>
</dbReference>
<evidence type="ECO:0000313" key="4">
    <source>
        <dbReference type="Proteomes" id="UP000721236"/>
    </source>
</evidence>
<feature type="domain" description="YhcG N-terminal" evidence="2">
    <location>
        <begin position="18"/>
        <end position="153"/>
    </location>
</feature>
<keyword evidence="3" id="KW-0378">Hydrolase</keyword>
<dbReference type="Proteomes" id="UP000721236">
    <property type="component" value="Unassembled WGS sequence"/>
</dbReference>
<dbReference type="InterPro" id="IPR053148">
    <property type="entry name" value="PD-DEXK-like_domain"/>
</dbReference>
<evidence type="ECO:0000259" key="1">
    <source>
        <dbReference type="Pfam" id="PF06250"/>
    </source>
</evidence>
<evidence type="ECO:0000259" key="2">
    <source>
        <dbReference type="Pfam" id="PF17761"/>
    </source>
</evidence>
<dbReference type="PANTHER" id="PTHR30547">
    <property type="entry name" value="UNCHARACTERIZED PROTEIN YHCG-RELATED"/>
    <property type="match status" value="1"/>
</dbReference>
<dbReference type="GO" id="GO:0016787">
    <property type="term" value="F:hydrolase activity"/>
    <property type="evidence" value="ECO:0007669"/>
    <property type="project" value="UniProtKB-KW"/>
</dbReference>
<dbReference type="Gene3D" id="3.40.1350.10">
    <property type="match status" value="1"/>
</dbReference>